<protein>
    <submittedName>
        <fullName evidence="1">Uncharacterized protein</fullName>
    </submittedName>
</protein>
<evidence type="ECO:0000313" key="2">
    <source>
        <dbReference type="Proteomes" id="UP000824533"/>
    </source>
</evidence>
<name>A0ACC1DHD4_9NEOP</name>
<organism evidence="1 2">
    <name type="scientific">Dendrolimus kikuchii</name>
    <dbReference type="NCBI Taxonomy" id="765133"/>
    <lineage>
        <taxon>Eukaryota</taxon>
        <taxon>Metazoa</taxon>
        <taxon>Ecdysozoa</taxon>
        <taxon>Arthropoda</taxon>
        <taxon>Hexapoda</taxon>
        <taxon>Insecta</taxon>
        <taxon>Pterygota</taxon>
        <taxon>Neoptera</taxon>
        <taxon>Endopterygota</taxon>
        <taxon>Lepidoptera</taxon>
        <taxon>Glossata</taxon>
        <taxon>Ditrysia</taxon>
        <taxon>Bombycoidea</taxon>
        <taxon>Lasiocampidae</taxon>
        <taxon>Dendrolimus</taxon>
    </lineage>
</organism>
<evidence type="ECO:0000313" key="1">
    <source>
        <dbReference type="EMBL" id="KAJ0183220.1"/>
    </source>
</evidence>
<reference evidence="1 2" key="1">
    <citation type="journal article" date="2021" name="Front. Genet.">
        <title>Chromosome-Level Genome Assembly Reveals Significant Gene Expansion in the Toll and IMD Signaling Pathways of Dendrolimus kikuchii.</title>
        <authorList>
            <person name="Zhou J."/>
            <person name="Wu P."/>
            <person name="Xiong Z."/>
            <person name="Liu N."/>
            <person name="Zhao N."/>
            <person name="Ji M."/>
            <person name="Qiu Y."/>
            <person name="Yang B."/>
        </authorList>
    </citation>
    <scope>NUCLEOTIDE SEQUENCE [LARGE SCALE GENOMIC DNA]</scope>
    <source>
        <strain evidence="1">Ann1</strain>
    </source>
</reference>
<keyword evidence="2" id="KW-1185">Reference proteome</keyword>
<sequence>MWHCLLLLATLNCVISVDMPKYMRACSRTDRHLNACALKSARAAIRQFSLGDPSKGLPPLDPLYVAQMTAFVPNQQGFKIVFKGNNFTGLSEMFLEDLSFLLDCVVDYISLLIIINSNLLIIILEIGINDTLFIYGRFLYITIYSLWIKIGDDGQIYWKIYDQDVTYEVEKATFRLENLLYDKSLGEQINRLINKMSQEIVNDVGPYICKSLSTAVADNIGIFLAQVPYDILMPQ</sequence>
<dbReference type="EMBL" id="CM034388">
    <property type="protein sequence ID" value="KAJ0183220.1"/>
    <property type="molecule type" value="Genomic_DNA"/>
</dbReference>
<comment type="caution">
    <text evidence="1">The sequence shown here is derived from an EMBL/GenBank/DDBJ whole genome shotgun (WGS) entry which is preliminary data.</text>
</comment>
<gene>
    <name evidence="1" type="ORF">K1T71_001196</name>
</gene>
<accession>A0ACC1DHD4</accession>
<proteinExistence type="predicted"/>
<dbReference type="Proteomes" id="UP000824533">
    <property type="component" value="Linkage Group LG02"/>
</dbReference>